<name>A0ABY9RPB1_9ACTN</name>
<evidence type="ECO:0000313" key="3">
    <source>
        <dbReference type="Proteomes" id="UP001250858"/>
    </source>
</evidence>
<organism evidence="2 3">
    <name type="scientific">Streptomyces roseicoloratus</name>
    <dbReference type="NCBI Taxonomy" id="2508722"/>
    <lineage>
        <taxon>Bacteria</taxon>
        <taxon>Bacillati</taxon>
        <taxon>Actinomycetota</taxon>
        <taxon>Actinomycetes</taxon>
        <taxon>Kitasatosporales</taxon>
        <taxon>Streptomycetaceae</taxon>
        <taxon>Streptomyces</taxon>
    </lineage>
</organism>
<proteinExistence type="predicted"/>
<dbReference type="EMBL" id="CP133762">
    <property type="protein sequence ID" value="WMX44035.1"/>
    <property type="molecule type" value="Genomic_DNA"/>
</dbReference>
<feature type="region of interest" description="Disordered" evidence="1">
    <location>
        <begin position="73"/>
        <end position="92"/>
    </location>
</feature>
<protein>
    <submittedName>
        <fullName evidence="2">Uncharacterized protein</fullName>
    </submittedName>
</protein>
<dbReference type="RefSeq" id="WP_309547822.1">
    <property type="nucleotide sequence ID" value="NZ_CP133762.1"/>
</dbReference>
<keyword evidence="3" id="KW-1185">Reference proteome</keyword>
<reference evidence="2 3" key="1">
    <citation type="submission" date="2023-09" db="EMBL/GenBank/DDBJ databases">
        <title>Complete genome of Streptomyces roseicoloratus T14.</title>
        <authorList>
            <person name="Bashizi T."/>
            <person name="Kim M.-J."/>
            <person name="Lee G."/>
            <person name="Tagele S.B."/>
            <person name="Shin J.-H."/>
        </authorList>
    </citation>
    <scope>NUCLEOTIDE SEQUENCE [LARGE SCALE GENOMIC DNA]</scope>
    <source>
        <strain evidence="2 3">T14</strain>
    </source>
</reference>
<evidence type="ECO:0000313" key="2">
    <source>
        <dbReference type="EMBL" id="WMX44035.1"/>
    </source>
</evidence>
<feature type="compositionally biased region" description="Low complexity" evidence="1">
    <location>
        <begin position="80"/>
        <end position="92"/>
    </location>
</feature>
<accession>A0ABY9RPB1</accession>
<dbReference type="Proteomes" id="UP001250858">
    <property type="component" value="Chromosome"/>
</dbReference>
<sequence length="92" mass="9433">MSWRDDGSLAATTTVRPAAEVLLAEGFVWESASNAYVLTGDDTRAQGHAVQAAGARLARLGIGTALRTAPRPSADIALPSAQSGARAAARSR</sequence>
<gene>
    <name evidence="2" type="ORF">RGF97_02995</name>
</gene>
<evidence type="ECO:0000256" key="1">
    <source>
        <dbReference type="SAM" id="MobiDB-lite"/>
    </source>
</evidence>